<dbReference type="Proteomes" id="UP000000657">
    <property type="component" value="Chromosome"/>
</dbReference>
<keyword evidence="3" id="KW-1185">Reference proteome</keyword>
<evidence type="ECO:0000313" key="2">
    <source>
        <dbReference type="EMBL" id="CAJ61418.1"/>
    </source>
</evidence>
<dbReference type="AlphaFoldDB" id="Q0RM34"/>
<reference evidence="2 3" key="1">
    <citation type="journal article" date="2007" name="Genome Res.">
        <title>Genome characteristics of facultatively symbiotic Frankia sp. strains reflect host range and host plant biogeography.</title>
        <authorList>
            <person name="Normand P."/>
            <person name="Lapierre P."/>
            <person name="Tisa L.S."/>
            <person name="Gogarten J.P."/>
            <person name="Alloisio N."/>
            <person name="Bagnarol E."/>
            <person name="Bassi C.A."/>
            <person name="Berry A.M."/>
            <person name="Bickhart D.M."/>
            <person name="Choisne N."/>
            <person name="Couloux A."/>
            <person name="Cournoyer B."/>
            <person name="Cruveiller S."/>
            <person name="Daubin V."/>
            <person name="Demange N."/>
            <person name="Francino M.P."/>
            <person name="Goltsman E."/>
            <person name="Huang Y."/>
            <person name="Kopp O.R."/>
            <person name="Labarre L."/>
            <person name="Lapidus A."/>
            <person name="Lavire C."/>
            <person name="Marechal J."/>
            <person name="Martinez M."/>
            <person name="Mastronunzio J.E."/>
            <person name="Mullin B.C."/>
            <person name="Niemann J."/>
            <person name="Pujic P."/>
            <person name="Rawnsley T."/>
            <person name="Rouy Z."/>
            <person name="Schenowitz C."/>
            <person name="Sellstedt A."/>
            <person name="Tavares F."/>
            <person name="Tomkins J.P."/>
            <person name="Vallenet D."/>
            <person name="Valverde C."/>
            <person name="Wall L.G."/>
            <person name="Wang Y."/>
            <person name="Medigue C."/>
            <person name="Benson D.R."/>
        </authorList>
    </citation>
    <scope>NUCLEOTIDE SEQUENCE [LARGE SCALE GENOMIC DNA]</scope>
    <source>
        <strain evidence="3">DSM 45986 / CECT 9034 / ACN14a</strain>
    </source>
</reference>
<proteinExistence type="predicted"/>
<gene>
    <name evidence="2" type="ordered locus">FRAAL2774</name>
</gene>
<dbReference type="EMBL" id="CT573213">
    <property type="protein sequence ID" value="CAJ61418.1"/>
    <property type="molecule type" value="Genomic_DNA"/>
</dbReference>
<feature type="region of interest" description="Disordered" evidence="1">
    <location>
        <begin position="77"/>
        <end position="99"/>
    </location>
</feature>
<sequence>MVRLQRVADCTTDGWWTLDQLTPRTGRQRGPVAAEVQNAAALGAVQVEVSPSRGRRRYRLTPAGAVLVQLKAAAAEHLASPQASISLPPTAGDGRRRRA</sequence>
<evidence type="ECO:0000313" key="3">
    <source>
        <dbReference type="Proteomes" id="UP000000657"/>
    </source>
</evidence>
<dbReference type="KEGG" id="fal:FRAAL2774"/>
<protein>
    <submittedName>
        <fullName evidence="2">Uncharacterized protein</fullName>
    </submittedName>
</protein>
<accession>Q0RM34</accession>
<name>Q0RM34_FRAAA</name>
<organism evidence="2 3">
    <name type="scientific">Frankia alni (strain DSM 45986 / CECT 9034 / ACN14a)</name>
    <dbReference type="NCBI Taxonomy" id="326424"/>
    <lineage>
        <taxon>Bacteria</taxon>
        <taxon>Bacillati</taxon>
        <taxon>Actinomycetota</taxon>
        <taxon>Actinomycetes</taxon>
        <taxon>Frankiales</taxon>
        <taxon>Frankiaceae</taxon>
        <taxon>Frankia</taxon>
    </lineage>
</organism>
<evidence type="ECO:0000256" key="1">
    <source>
        <dbReference type="SAM" id="MobiDB-lite"/>
    </source>
</evidence>
<dbReference type="STRING" id="326424.FRAAL2774"/>
<dbReference type="HOGENOM" id="CLU_2316154_0_0_11"/>